<organism evidence="1 2">
    <name type="scientific">Podarcis muralis</name>
    <name type="common">Wall lizard</name>
    <name type="synonym">Lacerta muralis</name>
    <dbReference type="NCBI Taxonomy" id="64176"/>
    <lineage>
        <taxon>Eukaryota</taxon>
        <taxon>Metazoa</taxon>
        <taxon>Chordata</taxon>
        <taxon>Craniata</taxon>
        <taxon>Vertebrata</taxon>
        <taxon>Euteleostomi</taxon>
        <taxon>Lepidosauria</taxon>
        <taxon>Squamata</taxon>
        <taxon>Bifurcata</taxon>
        <taxon>Unidentata</taxon>
        <taxon>Episquamata</taxon>
        <taxon>Laterata</taxon>
        <taxon>Lacertibaenia</taxon>
        <taxon>Lacertidae</taxon>
        <taxon>Podarcis</taxon>
    </lineage>
</organism>
<proteinExistence type="predicted"/>
<evidence type="ECO:0000313" key="2">
    <source>
        <dbReference type="Proteomes" id="UP000472272"/>
    </source>
</evidence>
<dbReference type="Proteomes" id="UP000472272">
    <property type="component" value="Chromosome 1"/>
</dbReference>
<evidence type="ECO:0000313" key="1">
    <source>
        <dbReference type="Ensembl" id="ENSPMRP00000000329.1"/>
    </source>
</evidence>
<keyword evidence="2" id="KW-1185">Reference proteome</keyword>
<sequence length="69" mass="7505">MEAPSAQQLEALKYGELRRLAKSAGLKANLKVRGLRAVKRAYPLHPFVYKLGVGFCCPTPQGYSSALSP</sequence>
<protein>
    <submittedName>
        <fullName evidence="1">Uncharacterized protein</fullName>
    </submittedName>
</protein>
<dbReference type="AlphaFoldDB" id="A0A670HKJ3"/>
<reference evidence="1" key="3">
    <citation type="submission" date="2025-09" db="UniProtKB">
        <authorList>
            <consortium name="Ensembl"/>
        </authorList>
    </citation>
    <scope>IDENTIFICATION</scope>
</reference>
<dbReference type="Ensembl" id="ENSPMRT00000000350.1">
    <property type="protein sequence ID" value="ENSPMRP00000000329.1"/>
    <property type="gene ID" value="ENSPMRG00000000254.1"/>
</dbReference>
<reference evidence="1 2" key="1">
    <citation type="journal article" date="2019" name="Proc. Natl. Acad. Sci. U.S.A.">
        <title>Regulatory changes in pterin and carotenoid genes underlie balanced color polymorphisms in the wall lizard.</title>
        <authorList>
            <person name="Andrade P."/>
            <person name="Pinho C."/>
            <person name="Perez I de Lanuza G."/>
            <person name="Afonso S."/>
            <person name="Brejcha J."/>
            <person name="Rubin C.J."/>
            <person name="Wallerman O."/>
            <person name="Pereira P."/>
            <person name="Sabatino S.J."/>
            <person name="Bellati A."/>
            <person name="Pellitteri-Rosa D."/>
            <person name="Bosakova Z."/>
            <person name="Bunikis I."/>
            <person name="Carretero M.A."/>
            <person name="Feiner N."/>
            <person name="Marsik P."/>
            <person name="Pauperio F."/>
            <person name="Salvi D."/>
            <person name="Soler L."/>
            <person name="While G.M."/>
            <person name="Uller T."/>
            <person name="Font E."/>
            <person name="Andersson L."/>
            <person name="Carneiro M."/>
        </authorList>
    </citation>
    <scope>NUCLEOTIDE SEQUENCE</scope>
</reference>
<accession>A0A670HKJ3</accession>
<reference evidence="1" key="2">
    <citation type="submission" date="2025-08" db="UniProtKB">
        <authorList>
            <consortium name="Ensembl"/>
        </authorList>
    </citation>
    <scope>IDENTIFICATION</scope>
</reference>
<name>A0A670HKJ3_PODMU</name>